<evidence type="ECO:0000313" key="5">
    <source>
        <dbReference type="EMBL" id="KAG5637659.1"/>
    </source>
</evidence>
<sequence length="394" mass="43488">MVGPAGTAVRGGRRASRQATDNNMFPRTSPPMPLREHGAVAVLKMTTDLFVMAFLFLLDYRIMTKLRPGSVTGASGFLGSHVGLELLNKGYHVRAYVLKLLSPLQFIPQPHIRLVLRAERKWLSSPKIAKSSATNSTRLKLRTQALTNALEGVDAVIHIAASLPERQPPEVILASAIEGTLNVIRQAEKAGIKHWYPVTKETALSGTSFDVYRAAKTLAEKELWAFNDAHPHLDITTLNPPFLCGPLAETFTLPTPNYYALSTDLYIYRLLSPSGKFPPNPRHADVRDVARGHVLALTSSPASVLGRKRIIASPHGLDMAGTVALIAERRPELRDRLTKETPPTFPYDRAPVDFDRVEQVLGMVKGDFYSFEETILDTVDCLIAVEKQWIAQGI</sequence>
<dbReference type="Gene3D" id="3.40.50.720">
    <property type="entry name" value="NAD(P)-binding Rossmann-like Domain"/>
    <property type="match status" value="2"/>
</dbReference>
<organism evidence="5 6">
    <name type="scientific">Sphagnurus paluster</name>
    <dbReference type="NCBI Taxonomy" id="117069"/>
    <lineage>
        <taxon>Eukaryota</taxon>
        <taxon>Fungi</taxon>
        <taxon>Dikarya</taxon>
        <taxon>Basidiomycota</taxon>
        <taxon>Agaricomycotina</taxon>
        <taxon>Agaricomycetes</taxon>
        <taxon>Agaricomycetidae</taxon>
        <taxon>Agaricales</taxon>
        <taxon>Tricholomatineae</taxon>
        <taxon>Lyophyllaceae</taxon>
        <taxon>Sphagnurus</taxon>
    </lineage>
</organism>
<dbReference type="Proteomes" id="UP000717328">
    <property type="component" value="Unassembled WGS sequence"/>
</dbReference>
<proteinExistence type="inferred from homology"/>
<protein>
    <recommendedName>
        <fullName evidence="4">NAD-dependent epimerase/dehydratase domain-containing protein</fullName>
    </recommendedName>
</protein>
<feature type="domain" description="NAD-dependent epimerase/dehydratase" evidence="4">
    <location>
        <begin position="71"/>
        <end position="299"/>
    </location>
</feature>
<evidence type="ECO:0000256" key="3">
    <source>
        <dbReference type="SAM" id="MobiDB-lite"/>
    </source>
</evidence>
<gene>
    <name evidence="5" type="ORF">H0H81_003680</name>
</gene>
<evidence type="ECO:0000256" key="2">
    <source>
        <dbReference type="ARBA" id="ARBA00023445"/>
    </source>
</evidence>
<dbReference type="PANTHER" id="PTHR10366:SF564">
    <property type="entry name" value="STEROL-4-ALPHA-CARBOXYLATE 3-DEHYDROGENASE, DECARBOXYLATING"/>
    <property type="match status" value="1"/>
</dbReference>
<reference evidence="5" key="2">
    <citation type="submission" date="2021-10" db="EMBL/GenBank/DDBJ databases">
        <title>Phylogenomics reveals ancestral predisposition of the termite-cultivated fungus Termitomyces towards a domesticated lifestyle.</title>
        <authorList>
            <person name="Auxier B."/>
            <person name="Grum-Grzhimaylo A."/>
            <person name="Cardenas M.E."/>
            <person name="Lodge J.D."/>
            <person name="Laessoe T."/>
            <person name="Pedersen O."/>
            <person name="Smith M.E."/>
            <person name="Kuyper T.W."/>
            <person name="Franco-Molano E.A."/>
            <person name="Baroni T.J."/>
            <person name="Aanen D.K."/>
        </authorList>
    </citation>
    <scope>NUCLEOTIDE SEQUENCE</scope>
    <source>
        <strain evidence="5">D49</strain>
    </source>
</reference>
<feature type="region of interest" description="Disordered" evidence="3">
    <location>
        <begin position="1"/>
        <end position="32"/>
    </location>
</feature>
<comment type="similarity">
    <text evidence="2">Belongs to the NAD(P)-dependent epimerase/dehydratase family. Dihydroflavonol-4-reductase subfamily.</text>
</comment>
<accession>A0A9P7FST1</accession>
<name>A0A9P7FST1_9AGAR</name>
<comment type="caution">
    <text evidence="5">The sequence shown here is derived from an EMBL/GenBank/DDBJ whole genome shotgun (WGS) entry which is preliminary data.</text>
</comment>
<dbReference type="Pfam" id="PF01370">
    <property type="entry name" value="Epimerase"/>
    <property type="match status" value="1"/>
</dbReference>
<feature type="compositionally biased region" description="Polar residues" evidence="3">
    <location>
        <begin position="17"/>
        <end position="26"/>
    </location>
</feature>
<keyword evidence="6" id="KW-1185">Reference proteome</keyword>
<evidence type="ECO:0000259" key="4">
    <source>
        <dbReference type="Pfam" id="PF01370"/>
    </source>
</evidence>
<dbReference type="OrthoDB" id="2735536at2759"/>
<dbReference type="InterPro" id="IPR036291">
    <property type="entry name" value="NAD(P)-bd_dom_sf"/>
</dbReference>
<dbReference type="PANTHER" id="PTHR10366">
    <property type="entry name" value="NAD DEPENDENT EPIMERASE/DEHYDRATASE"/>
    <property type="match status" value="1"/>
</dbReference>
<evidence type="ECO:0000256" key="1">
    <source>
        <dbReference type="ARBA" id="ARBA00023002"/>
    </source>
</evidence>
<dbReference type="EMBL" id="JABCKI010005812">
    <property type="protein sequence ID" value="KAG5637659.1"/>
    <property type="molecule type" value="Genomic_DNA"/>
</dbReference>
<dbReference type="InterPro" id="IPR050425">
    <property type="entry name" value="NAD(P)_dehydrat-like"/>
</dbReference>
<dbReference type="AlphaFoldDB" id="A0A9P7FST1"/>
<evidence type="ECO:0000313" key="6">
    <source>
        <dbReference type="Proteomes" id="UP000717328"/>
    </source>
</evidence>
<dbReference type="SUPFAM" id="SSF51735">
    <property type="entry name" value="NAD(P)-binding Rossmann-fold domains"/>
    <property type="match status" value="1"/>
</dbReference>
<dbReference type="InterPro" id="IPR001509">
    <property type="entry name" value="Epimerase_deHydtase"/>
</dbReference>
<reference evidence="5" key="1">
    <citation type="submission" date="2021-02" db="EMBL/GenBank/DDBJ databases">
        <authorList>
            <person name="Nieuwenhuis M."/>
            <person name="Van De Peppel L.J.J."/>
        </authorList>
    </citation>
    <scope>NUCLEOTIDE SEQUENCE</scope>
    <source>
        <strain evidence="5">D49</strain>
    </source>
</reference>
<keyword evidence="1" id="KW-0560">Oxidoreductase</keyword>
<dbReference type="GO" id="GO:0016616">
    <property type="term" value="F:oxidoreductase activity, acting on the CH-OH group of donors, NAD or NADP as acceptor"/>
    <property type="evidence" value="ECO:0007669"/>
    <property type="project" value="TreeGrafter"/>
</dbReference>